<dbReference type="Proteomes" id="UP000198670">
    <property type="component" value="Unassembled WGS sequence"/>
</dbReference>
<organism evidence="1 2">
    <name type="scientific">Parapedobacter indicus</name>
    <dbReference type="NCBI Taxonomy" id="1477437"/>
    <lineage>
        <taxon>Bacteria</taxon>
        <taxon>Pseudomonadati</taxon>
        <taxon>Bacteroidota</taxon>
        <taxon>Sphingobacteriia</taxon>
        <taxon>Sphingobacteriales</taxon>
        <taxon>Sphingobacteriaceae</taxon>
        <taxon>Parapedobacter</taxon>
    </lineage>
</organism>
<protein>
    <submittedName>
        <fullName evidence="1">Uncharacterized protein</fullName>
    </submittedName>
</protein>
<dbReference type="EMBL" id="FOQO01000005">
    <property type="protein sequence ID" value="SFI78137.1"/>
    <property type="molecule type" value="Genomic_DNA"/>
</dbReference>
<dbReference type="AlphaFoldDB" id="A0A1I3L0E3"/>
<gene>
    <name evidence="1" type="ORF">SAMN05444682_105358</name>
</gene>
<evidence type="ECO:0000313" key="2">
    <source>
        <dbReference type="Proteomes" id="UP000198670"/>
    </source>
</evidence>
<accession>A0A1I3L0E3</accession>
<keyword evidence="2" id="KW-1185">Reference proteome</keyword>
<name>A0A1I3L0E3_9SPHI</name>
<proteinExistence type="predicted"/>
<evidence type="ECO:0000313" key="1">
    <source>
        <dbReference type="EMBL" id="SFI78137.1"/>
    </source>
</evidence>
<reference evidence="1 2" key="1">
    <citation type="submission" date="2016-10" db="EMBL/GenBank/DDBJ databases">
        <authorList>
            <person name="de Groot N.N."/>
        </authorList>
    </citation>
    <scope>NUCLEOTIDE SEQUENCE [LARGE SCALE GENOMIC DNA]</scope>
    <source>
        <strain evidence="1 2">RK1</strain>
    </source>
</reference>
<sequence>MSQLPGMTSFRLIFSFRLIKSNYSLRYMNIFTLKNLIASARASAFYITPVLNRQIFSLSNTSRIALLGRNFLLSNPCSVWDCKGKEFFILCKIYFNFF</sequence>